<sequence length="158" mass="16362">LTLREPGHFLPAAAYGYGPYNCGYGIQLQPFHPHSALIAFQSQHRQPASAPTMAAPPALLTADLPRTCTFYPQHLNPALQGPLHTAKSSARSTFSIDSIIGGELSPGQCTSSKAPGAPPVLSRALVTFSGSPAALGGALQPGTVLTNGEPYATRISNS</sequence>
<gene>
    <name evidence="1" type="ORF">SPARVUS_LOCUS15016686</name>
</gene>
<dbReference type="EMBL" id="CATNWA010019629">
    <property type="protein sequence ID" value="CAI9614208.1"/>
    <property type="molecule type" value="Genomic_DNA"/>
</dbReference>
<reference evidence="1" key="1">
    <citation type="submission" date="2023-05" db="EMBL/GenBank/DDBJ databases">
        <authorList>
            <person name="Stuckert A."/>
        </authorList>
    </citation>
    <scope>NUCLEOTIDE SEQUENCE</scope>
</reference>
<accession>A0ABN9H3B3</accession>
<proteinExistence type="predicted"/>
<comment type="caution">
    <text evidence="1">The sequence shown here is derived from an EMBL/GenBank/DDBJ whole genome shotgun (WGS) entry which is preliminary data.</text>
</comment>
<organism evidence="1 2">
    <name type="scientific">Staurois parvus</name>
    <dbReference type="NCBI Taxonomy" id="386267"/>
    <lineage>
        <taxon>Eukaryota</taxon>
        <taxon>Metazoa</taxon>
        <taxon>Chordata</taxon>
        <taxon>Craniata</taxon>
        <taxon>Vertebrata</taxon>
        <taxon>Euteleostomi</taxon>
        <taxon>Amphibia</taxon>
        <taxon>Batrachia</taxon>
        <taxon>Anura</taxon>
        <taxon>Neobatrachia</taxon>
        <taxon>Ranoidea</taxon>
        <taxon>Ranidae</taxon>
        <taxon>Staurois</taxon>
    </lineage>
</organism>
<protein>
    <submittedName>
        <fullName evidence="1">Uncharacterized protein</fullName>
    </submittedName>
</protein>
<name>A0ABN9H3B3_9NEOB</name>
<keyword evidence="2" id="KW-1185">Reference proteome</keyword>
<feature type="non-terminal residue" evidence="1">
    <location>
        <position position="1"/>
    </location>
</feature>
<dbReference type="Proteomes" id="UP001162483">
    <property type="component" value="Unassembled WGS sequence"/>
</dbReference>
<evidence type="ECO:0000313" key="1">
    <source>
        <dbReference type="EMBL" id="CAI9614208.1"/>
    </source>
</evidence>
<evidence type="ECO:0000313" key="2">
    <source>
        <dbReference type="Proteomes" id="UP001162483"/>
    </source>
</evidence>